<dbReference type="RefSeq" id="WP_210000061.1">
    <property type="nucleotide sequence ID" value="NZ_BAAAJY010000001.1"/>
</dbReference>
<evidence type="ECO:0000256" key="1">
    <source>
        <dbReference type="ARBA" id="ARBA00004651"/>
    </source>
</evidence>
<dbReference type="InterPro" id="IPR017871">
    <property type="entry name" value="ABC_transporter-like_CS"/>
</dbReference>
<dbReference type="SUPFAM" id="SSF90123">
    <property type="entry name" value="ABC transporter transmembrane region"/>
    <property type="match status" value="1"/>
</dbReference>
<evidence type="ECO:0000313" key="8">
    <source>
        <dbReference type="Proteomes" id="UP001296993"/>
    </source>
</evidence>
<feature type="domain" description="ABC transmembrane type-1" evidence="6">
    <location>
        <begin position="45"/>
        <end position="324"/>
    </location>
</feature>
<dbReference type="InterPro" id="IPR027417">
    <property type="entry name" value="P-loop_NTPase"/>
</dbReference>
<keyword evidence="8" id="KW-1185">Reference proteome</keyword>
<dbReference type="GO" id="GO:0005524">
    <property type="term" value="F:ATP binding"/>
    <property type="evidence" value="ECO:0007669"/>
    <property type="project" value="UniProtKB-KW"/>
</dbReference>
<feature type="transmembrane region" description="Helical" evidence="5">
    <location>
        <begin position="263"/>
        <end position="285"/>
    </location>
</feature>
<dbReference type="InterPro" id="IPR003439">
    <property type="entry name" value="ABC_transporter-like_ATP-bd"/>
</dbReference>
<proteinExistence type="predicted"/>
<comment type="subcellular location">
    <subcellularLocation>
        <location evidence="1">Cell membrane</location>
        <topology evidence="1">Multi-pass membrane protein</topology>
    </subcellularLocation>
</comment>
<gene>
    <name evidence="7" type="ORF">JOF47_003167</name>
</gene>
<dbReference type="Gene3D" id="1.20.1560.10">
    <property type="entry name" value="ABC transporter type 1, transmembrane domain"/>
    <property type="match status" value="1"/>
</dbReference>
<evidence type="ECO:0000259" key="6">
    <source>
        <dbReference type="PROSITE" id="PS50929"/>
    </source>
</evidence>
<feature type="transmembrane region" description="Helical" evidence="5">
    <location>
        <begin position="155"/>
        <end position="177"/>
    </location>
</feature>
<dbReference type="EMBL" id="JAGIOF010000001">
    <property type="protein sequence ID" value="MBP2387656.1"/>
    <property type="molecule type" value="Genomic_DNA"/>
</dbReference>
<dbReference type="CDD" id="cd07346">
    <property type="entry name" value="ABC_6TM_exporters"/>
    <property type="match status" value="1"/>
</dbReference>
<dbReference type="Pfam" id="PF00664">
    <property type="entry name" value="ABC_membrane"/>
    <property type="match status" value="1"/>
</dbReference>
<evidence type="ECO:0000313" key="7">
    <source>
        <dbReference type="EMBL" id="MBP2387656.1"/>
    </source>
</evidence>
<dbReference type="PROSITE" id="PS50929">
    <property type="entry name" value="ABC_TM1F"/>
    <property type="match status" value="1"/>
</dbReference>
<evidence type="ECO:0000256" key="5">
    <source>
        <dbReference type="SAM" id="Phobius"/>
    </source>
</evidence>
<comment type="caution">
    <text evidence="7">The sequence shown here is derived from an EMBL/GenBank/DDBJ whole genome shotgun (WGS) entry which is preliminary data.</text>
</comment>
<accession>A0ABS4XH66</accession>
<dbReference type="Pfam" id="PF00005">
    <property type="entry name" value="ABC_tran"/>
    <property type="match status" value="1"/>
</dbReference>
<dbReference type="InterPro" id="IPR036640">
    <property type="entry name" value="ABC1_TM_sf"/>
</dbReference>
<feature type="transmembrane region" description="Helical" evidence="5">
    <location>
        <begin position="80"/>
        <end position="98"/>
    </location>
</feature>
<feature type="transmembrane region" description="Helical" evidence="5">
    <location>
        <begin position="183"/>
        <end position="203"/>
    </location>
</feature>
<dbReference type="PANTHER" id="PTHR24221:SF654">
    <property type="entry name" value="ATP-BINDING CASSETTE SUB-FAMILY B MEMBER 6"/>
    <property type="match status" value="1"/>
</dbReference>
<evidence type="ECO:0000256" key="3">
    <source>
        <dbReference type="ARBA" id="ARBA00022989"/>
    </source>
</evidence>
<keyword evidence="4 5" id="KW-0472">Membrane</keyword>
<dbReference type="PANTHER" id="PTHR24221">
    <property type="entry name" value="ATP-BINDING CASSETTE SUB-FAMILY B"/>
    <property type="match status" value="1"/>
</dbReference>
<keyword evidence="3 5" id="KW-1133">Transmembrane helix</keyword>
<name>A0ABS4XH66_9MICC</name>
<keyword evidence="7" id="KW-0547">Nucleotide-binding</keyword>
<feature type="transmembrane region" description="Helical" evidence="5">
    <location>
        <begin position="48"/>
        <end position="68"/>
    </location>
</feature>
<evidence type="ECO:0000256" key="2">
    <source>
        <dbReference type="ARBA" id="ARBA00022692"/>
    </source>
</evidence>
<dbReference type="PROSITE" id="PS00211">
    <property type="entry name" value="ABC_TRANSPORTER_1"/>
    <property type="match status" value="1"/>
</dbReference>
<dbReference type="InterPro" id="IPR039421">
    <property type="entry name" value="Type_1_exporter"/>
</dbReference>
<protein>
    <submittedName>
        <fullName evidence="7">ABC transport system ATP-binding protein</fullName>
    </submittedName>
</protein>
<sequence>MAPTKTNNHRPVDRDLSPDFSAITLGKHALRHGAFAEGRGLQLGASTALLMIHQICEALVPVLIGVSIDKAIGPSDLGALLWALGGLVGLFLMLTYSWRHGYRLTSRVYGYGDHSLRQMVIAKVLDPRATGKQFGAGRTLNIATSDTAITAGLSWVVSQMSASLAALITAATSLLLISWQLGLLVLVATVVFLVLMHFITAPLERRTHLQQERAAEATGLATDLVTGLRVLQGLGATRTATERYKETSRASLQAALGTAKSEALFSTVTLGLSATFLAAITWVAASMTLAGEISIGQLVTVVGLAQFIQEPLSSLAYYPAALAQKRAAAKRIATLLNTEAGADAPELATDSMATGPATFREMLVRGEGSHPDFRLLPGTITGLRTDAKTARELTMLLAGRIEDSNQRLHINGVPAAVRGLAELRSTVFVSDHDAAIFTGSIRENLYAHEPLDSVMTASGLAAICARLPLGLDARVGEQGSALSGGQRQRLLLARALHQQQPVIVLTDPTTALDSVSEARIASALGGFRAAALLVVSDSPLLLGACDTVIDAISLHTAGVNP</sequence>
<dbReference type="SUPFAM" id="SSF52540">
    <property type="entry name" value="P-loop containing nucleoside triphosphate hydrolases"/>
    <property type="match status" value="1"/>
</dbReference>
<dbReference type="InterPro" id="IPR011527">
    <property type="entry name" value="ABC1_TM_dom"/>
</dbReference>
<keyword evidence="2 5" id="KW-0812">Transmembrane</keyword>
<evidence type="ECO:0000256" key="4">
    <source>
        <dbReference type="ARBA" id="ARBA00023136"/>
    </source>
</evidence>
<dbReference type="Proteomes" id="UP001296993">
    <property type="component" value="Unassembled WGS sequence"/>
</dbReference>
<keyword evidence="7" id="KW-0067">ATP-binding</keyword>
<reference evidence="7 8" key="1">
    <citation type="submission" date="2021-03" db="EMBL/GenBank/DDBJ databases">
        <title>Sequencing the genomes of 1000 actinobacteria strains.</title>
        <authorList>
            <person name="Klenk H.-P."/>
        </authorList>
    </citation>
    <scope>NUCLEOTIDE SEQUENCE [LARGE SCALE GENOMIC DNA]</scope>
    <source>
        <strain evidence="7 8">DSM 15797</strain>
    </source>
</reference>
<dbReference type="Gene3D" id="3.40.50.300">
    <property type="entry name" value="P-loop containing nucleotide triphosphate hydrolases"/>
    <property type="match status" value="1"/>
</dbReference>
<organism evidence="7 8">
    <name type="scientific">Paeniglutamicibacter kerguelensis</name>
    <dbReference type="NCBI Taxonomy" id="254788"/>
    <lineage>
        <taxon>Bacteria</taxon>
        <taxon>Bacillati</taxon>
        <taxon>Actinomycetota</taxon>
        <taxon>Actinomycetes</taxon>
        <taxon>Micrococcales</taxon>
        <taxon>Micrococcaceae</taxon>
        <taxon>Paeniglutamicibacter</taxon>
    </lineage>
</organism>